<feature type="transmembrane region" description="Helical" evidence="2">
    <location>
        <begin position="7"/>
        <end position="31"/>
    </location>
</feature>
<evidence type="ECO:0000313" key="4">
    <source>
        <dbReference type="EMBL" id="SDN47469.1"/>
    </source>
</evidence>
<dbReference type="Proteomes" id="UP000199182">
    <property type="component" value="Unassembled WGS sequence"/>
</dbReference>
<evidence type="ECO:0000256" key="2">
    <source>
        <dbReference type="SAM" id="Phobius"/>
    </source>
</evidence>
<sequence>MKITKNLLIVIAVIIMAGILLAFTGIAIGGFRLDSVNTNQPYEEKHYSYDGAKVKSLVVKDVSAEVELIPSPDNSFQITTYENDKDKYKVSLSPAGELRIEYYSAKKWFEYIGLHIDLQSRATTVAVPAQFVGAVDTSTVSGSISIKDIKLQEELNVHSTSGELTLANIITPKRLDASTTSGTIRLNNCNANGPMKLQSTSGEVMLDTAEIAGDINVNSMSGSLRLENVNAKGTADISSTSGEITFKNSTFNSGISSNSISGTIRLDKTGSQGDVTLHTTSGEISFTKLSGNNFSFTSTSGTVSGTLLGSESDYTVEASSTSGDRDVPQSKGGSKKLKASTTSGEISIRFE</sequence>
<feature type="domain" description="DUF4097" evidence="3">
    <location>
        <begin position="55"/>
        <end position="267"/>
    </location>
</feature>
<dbReference type="STRING" id="258515.SAMN05192585_12021"/>
<dbReference type="AlphaFoldDB" id="A0A1H0BP91"/>
<organism evidence="4 5">
    <name type="scientific">Acetanaerobacterium elongatum</name>
    <dbReference type="NCBI Taxonomy" id="258515"/>
    <lineage>
        <taxon>Bacteria</taxon>
        <taxon>Bacillati</taxon>
        <taxon>Bacillota</taxon>
        <taxon>Clostridia</taxon>
        <taxon>Eubacteriales</taxon>
        <taxon>Oscillospiraceae</taxon>
        <taxon>Acetanaerobacterium</taxon>
    </lineage>
</organism>
<evidence type="ECO:0000256" key="1">
    <source>
        <dbReference type="SAM" id="MobiDB-lite"/>
    </source>
</evidence>
<keyword evidence="2" id="KW-0812">Transmembrane</keyword>
<keyword evidence="5" id="KW-1185">Reference proteome</keyword>
<accession>A0A1H0BP91</accession>
<evidence type="ECO:0000313" key="5">
    <source>
        <dbReference type="Proteomes" id="UP000199182"/>
    </source>
</evidence>
<protein>
    <submittedName>
        <fullName evidence="4">Putative adhesin</fullName>
    </submittedName>
</protein>
<feature type="region of interest" description="Disordered" evidence="1">
    <location>
        <begin position="316"/>
        <end position="351"/>
    </location>
</feature>
<dbReference type="EMBL" id="FNID01000020">
    <property type="protein sequence ID" value="SDN47469.1"/>
    <property type="molecule type" value="Genomic_DNA"/>
</dbReference>
<keyword evidence="2" id="KW-1133">Transmembrane helix</keyword>
<proteinExistence type="predicted"/>
<dbReference type="RefSeq" id="WP_092640676.1">
    <property type="nucleotide sequence ID" value="NZ_FNID01000020.1"/>
</dbReference>
<gene>
    <name evidence="4" type="ORF">SAMN05192585_12021</name>
</gene>
<name>A0A1H0BP91_9FIRM</name>
<reference evidence="4 5" key="1">
    <citation type="submission" date="2016-10" db="EMBL/GenBank/DDBJ databases">
        <authorList>
            <person name="de Groot N.N."/>
        </authorList>
    </citation>
    <scope>NUCLEOTIDE SEQUENCE [LARGE SCALE GENOMIC DNA]</scope>
    <source>
        <strain evidence="4 5">CGMCC 1.5012</strain>
    </source>
</reference>
<dbReference type="InterPro" id="IPR025164">
    <property type="entry name" value="Toastrack_DUF4097"/>
</dbReference>
<keyword evidence="2" id="KW-0472">Membrane</keyword>
<dbReference type="Pfam" id="PF13349">
    <property type="entry name" value="DUF4097"/>
    <property type="match status" value="1"/>
</dbReference>
<dbReference type="OrthoDB" id="1778120at2"/>
<evidence type="ECO:0000259" key="3">
    <source>
        <dbReference type="Pfam" id="PF13349"/>
    </source>
</evidence>